<comment type="catalytic activity">
    <reaction evidence="1">
        <text>Hydrolyzes the link between N-acetylmuramoyl residues and L-amino acid residues in certain cell-wall glycopeptides.</text>
        <dbReference type="EC" id="3.5.1.28"/>
    </reaction>
</comment>
<dbReference type="Pfam" id="PF01510">
    <property type="entry name" value="Amidase_2"/>
    <property type="match status" value="1"/>
</dbReference>
<evidence type="ECO:0000256" key="5">
    <source>
        <dbReference type="SAM" id="SignalP"/>
    </source>
</evidence>
<evidence type="ECO:0000256" key="3">
    <source>
        <dbReference type="ARBA" id="ARBA00022801"/>
    </source>
</evidence>
<evidence type="ECO:0000259" key="6">
    <source>
        <dbReference type="SMART" id="SM00644"/>
    </source>
</evidence>
<gene>
    <name evidence="7" type="ORF">ACFSKV_17805</name>
</gene>
<dbReference type="InterPro" id="IPR036505">
    <property type="entry name" value="Amidase/PGRP_sf"/>
</dbReference>
<dbReference type="EC" id="3.5.1.28" evidence="2"/>
<dbReference type="PANTHER" id="PTHR30417">
    <property type="entry name" value="N-ACETYLMURAMOYL-L-ALANINE AMIDASE AMID"/>
    <property type="match status" value="1"/>
</dbReference>
<organism evidence="7 8">
    <name type="scientific">Shivajiella indica</name>
    <dbReference type="NCBI Taxonomy" id="872115"/>
    <lineage>
        <taxon>Bacteria</taxon>
        <taxon>Pseudomonadati</taxon>
        <taxon>Bacteroidota</taxon>
        <taxon>Cytophagia</taxon>
        <taxon>Cytophagales</taxon>
        <taxon>Cyclobacteriaceae</taxon>
        <taxon>Shivajiella</taxon>
    </lineage>
</organism>
<dbReference type="RefSeq" id="WP_380805867.1">
    <property type="nucleotide sequence ID" value="NZ_JBHUIV010000025.1"/>
</dbReference>
<evidence type="ECO:0000256" key="4">
    <source>
        <dbReference type="ARBA" id="ARBA00023316"/>
    </source>
</evidence>
<evidence type="ECO:0000256" key="1">
    <source>
        <dbReference type="ARBA" id="ARBA00001561"/>
    </source>
</evidence>
<proteinExistence type="predicted"/>
<dbReference type="InterPro" id="IPR002502">
    <property type="entry name" value="Amidase_domain"/>
</dbReference>
<evidence type="ECO:0000313" key="8">
    <source>
        <dbReference type="Proteomes" id="UP001597414"/>
    </source>
</evidence>
<evidence type="ECO:0000256" key="2">
    <source>
        <dbReference type="ARBA" id="ARBA00011901"/>
    </source>
</evidence>
<dbReference type="Proteomes" id="UP001597414">
    <property type="component" value="Unassembled WGS sequence"/>
</dbReference>
<dbReference type="CDD" id="cd06583">
    <property type="entry name" value="PGRP"/>
    <property type="match status" value="1"/>
</dbReference>
<keyword evidence="4" id="KW-0961">Cell wall biogenesis/degradation</keyword>
<dbReference type="EMBL" id="JBHUIV010000025">
    <property type="protein sequence ID" value="MFD2203440.1"/>
    <property type="molecule type" value="Genomic_DNA"/>
</dbReference>
<dbReference type="SUPFAM" id="SSF55846">
    <property type="entry name" value="N-acetylmuramoyl-L-alanine amidase-like"/>
    <property type="match status" value="1"/>
</dbReference>
<comment type="caution">
    <text evidence="7">The sequence shown here is derived from an EMBL/GenBank/DDBJ whole genome shotgun (WGS) entry which is preliminary data.</text>
</comment>
<accession>A0ABW5BEX2</accession>
<keyword evidence="5" id="KW-0732">Signal</keyword>
<dbReference type="PANTHER" id="PTHR30417:SF1">
    <property type="entry name" value="N-ACETYLMURAMOYL-L-ALANINE AMIDASE AMID"/>
    <property type="match status" value="1"/>
</dbReference>
<feature type="domain" description="N-acetylmuramoyl-L-alanine amidase" evidence="6">
    <location>
        <begin position="51"/>
        <end position="200"/>
    </location>
</feature>
<feature type="chain" id="PRO_5045261689" description="N-acetylmuramoyl-L-alanine amidase" evidence="5">
    <location>
        <begin position="24"/>
        <end position="220"/>
    </location>
</feature>
<name>A0ABW5BEX2_9BACT</name>
<dbReference type="Gene3D" id="3.40.80.10">
    <property type="entry name" value="Peptidoglycan recognition protein-like"/>
    <property type="match status" value="1"/>
</dbReference>
<reference evidence="8" key="1">
    <citation type="journal article" date="2019" name="Int. J. Syst. Evol. Microbiol.">
        <title>The Global Catalogue of Microorganisms (GCM) 10K type strain sequencing project: providing services to taxonomists for standard genome sequencing and annotation.</title>
        <authorList>
            <consortium name="The Broad Institute Genomics Platform"/>
            <consortium name="The Broad Institute Genome Sequencing Center for Infectious Disease"/>
            <person name="Wu L."/>
            <person name="Ma J."/>
        </authorList>
    </citation>
    <scope>NUCLEOTIDE SEQUENCE [LARGE SCALE GENOMIC DNA]</scope>
    <source>
        <strain evidence="8">KCTC 19812</strain>
    </source>
</reference>
<sequence length="220" mass="25227">MTLIRRAFLSMAFCISLQISTHAQTFRIFEKPILFNEERAALSLEYLKKRHGIEQETATIDPTMVVVHWTAVPTLEATFDIFNPVHLGGRPDLNSASNLNVSAHFLVDRDGTIFRLLPDTTFARHTIGLNYTAIGIENIGGPDAPLTKAQLKSNAELIRYLHKKYKLSYVIGHHEYYAFKGSDLWKETDPDYLTQKQDPGDKFMKKLRKKLIDLNFKYKP</sequence>
<dbReference type="InterPro" id="IPR051206">
    <property type="entry name" value="NAMLAA_amidase_2"/>
</dbReference>
<keyword evidence="8" id="KW-1185">Reference proteome</keyword>
<keyword evidence="3" id="KW-0378">Hydrolase</keyword>
<evidence type="ECO:0000313" key="7">
    <source>
        <dbReference type="EMBL" id="MFD2203440.1"/>
    </source>
</evidence>
<feature type="signal peptide" evidence="5">
    <location>
        <begin position="1"/>
        <end position="23"/>
    </location>
</feature>
<protein>
    <recommendedName>
        <fullName evidence="2">N-acetylmuramoyl-L-alanine amidase</fullName>
        <ecNumber evidence="2">3.5.1.28</ecNumber>
    </recommendedName>
</protein>
<dbReference type="SMART" id="SM00644">
    <property type="entry name" value="Ami_2"/>
    <property type="match status" value="1"/>
</dbReference>